<dbReference type="InterPro" id="IPR036127">
    <property type="entry name" value="CcmE-like_sf"/>
</dbReference>
<dbReference type="InterPro" id="IPR012340">
    <property type="entry name" value="NA-bd_OB-fold"/>
</dbReference>
<protein>
    <submittedName>
        <fullName evidence="3">Cytochrome c-type biogenesis protein CcmE</fullName>
    </submittedName>
</protein>
<reference evidence="3" key="1">
    <citation type="submission" date="2020-06" db="EMBL/GenBank/DDBJ databases">
        <title>Unique genomic features of the anaerobic methanotrophic archaea.</title>
        <authorList>
            <person name="Chadwick G.L."/>
            <person name="Skennerton C.T."/>
            <person name="Laso-Perez R."/>
            <person name="Leu A.O."/>
            <person name="Speth D.R."/>
            <person name="Yu H."/>
            <person name="Morgan-Lang C."/>
            <person name="Hatzenpichler R."/>
            <person name="Goudeau D."/>
            <person name="Malmstrom R."/>
            <person name="Brazelton W.J."/>
            <person name="Woyke T."/>
            <person name="Hallam S.J."/>
            <person name="Tyson G.W."/>
            <person name="Wegener G."/>
            <person name="Boetius A."/>
            <person name="Orphan V."/>
        </authorList>
    </citation>
    <scope>NUCLEOTIDE SEQUENCE</scope>
</reference>
<keyword evidence="2" id="KW-0472">Membrane</keyword>
<dbReference type="Pfam" id="PF03100">
    <property type="entry name" value="CcmE"/>
    <property type="match status" value="1"/>
</dbReference>
<dbReference type="AlphaFoldDB" id="A0A7G9YU33"/>
<evidence type="ECO:0000313" key="3">
    <source>
        <dbReference type="EMBL" id="QNO51517.1"/>
    </source>
</evidence>
<dbReference type="Gene3D" id="2.40.50.140">
    <property type="entry name" value="Nucleic acid-binding proteins"/>
    <property type="match status" value="1"/>
</dbReference>
<dbReference type="InterPro" id="IPR004329">
    <property type="entry name" value="CcmE"/>
</dbReference>
<gene>
    <name evidence="3" type="primary">ccmE</name>
    <name evidence="3" type="ORF">CBNPKNJC_00032</name>
</gene>
<dbReference type="SUPFAM" id="SSF82093">
    <property type="entry name" value="Heme chaperone CcmE"/>
    <property type="match status" value="1"/>
</dbReference>
<dbReference type="GO" id="GO:0005886">
    <property type="term" value="C:plasma membrane"/>
    <property type="evidence" value="ECO:0007669"/>
    <property type="project" value="InterPro"/>
</dbReference>
<dbReference type="GO" id="GO:0017004">
    <property type="term" value="P:cytochrome complex assembly"/>
    <property type="evidence" value="ECO:0007669"/>
    <property type="project" value="InterPro"/>
</dbReference>
<proteinExistence type="predicted"/>
<organism evidence="3">
    <name type="scientific">Candidatus Methanophagaceae archaeon ANME-1 ERB6</name>
    <dbReference type="NCBI Taxonomy" id="2759912"/>
    <lineage>
        <taxon>Archaea</taxon>
        <taxon>Methanobacteriati</taxon>
        <taxon>Methanobacteriota</taxon>
        <taxon>Stenosarchaea group</taxon>
        <taxon>Methanomicrobia</taxon>
        <taxon>Candidatus Methanophagales</taxon>
        <taxon>Candidatus Methanophagaceae</taxon>
    </lineage>
</organism>
<dbReference type="GO" id="GO:0020037">
    <property type="term" value="F:heme binding"/>
    <property type="evidence" value="ECO:0007669"/>
    <property type="project" value="InterPro"/>
</dbReference>
<dbReference type="EMBL" id="MT631471">
    <property type="protein sequence ID" value="QNO51517.1"/>
    <property type="molecule type" value="Genomic_DNA"/>
</dbReference>
<name>A0A7G9YU33_9EURY</name>
<evidence type="ECO:0000256" key="1">
    <source>
        <dbReference type="ARBA" id="ARBA00004370"/>
    </source>
</evidence>
<sequence>MKIKAVHIIVFALVALSAIFAYDAFSSFINPYLTVSDVAGNEEYIGKEIQILDTVAEGSLHLAEDGTLLFNLTDGKATIKVTYSGVQPQGLKEGQKAVAIGKLTAPYHMNATQLLVKCPSKYE</sequence>
<accession>A0A7G9YU33</accession>
<dbReference type="GO" id="GO:0017003">
    <property type="term" value="P:protein-heme linkage"/>
    <property type="evidence" value="ECO:0007669"/>
    <property type="project" value="InterPro"/>
</dbReference>
<comment type="subcellular location">
    <subcellularLocation>
        <location evidence="1">Membrane</location>
    </subcellularLocation>
</comment>
<evidence type="ECO:0000256" key="2">
    <source>
        <dbReference type="ARBA" id="ARBA00023136"/>
    </source>
</evidence>